<accession>A0A1M6SLJ5</accession>
<evidence type="ECO:0008006" key="3">
    <source>
        <dbReference type="Google" id="ProtNLM"/>
    </source>
</evidence>
<dbReference type="Gene3D" id="2.40.128.140">
    <property type="entry name" value="Outer membrane protein"/>
    <property type="match status" value="1"/>
</dbReference>
<dbReference type="Proteomes" id="UP000184314">
    <property type="component" value="Unassembled WGS sequence"/>
</dbReference>
<sequence length="318" mass="35830">MKNYILILFLLPTVLLSQKIDNLASFRDMRSESYFRFNYDNDFFAASDKNYTQGYSFEYANQSLAKNPAHSLFIKPKTSYFTYGLALEHIGYTPSDFVSPDIQIDDRPFAAAIYIKSFVIAIDTISKSRLSQSLSLGIIGPGAFGKEMQTAIHKLIENKTPGGWDNQIQNDLVLNYKMGYEKQVFNFKDIANLQIIASLQLGTLFTNASVGFNATVGLIDHPFSRNGTHSKFKFYAFAQPTVNVVGFDATLQGGIFTNDNPYIISSKNIERLTAQIDYGLILKYRKLYLEYARTTITKEFTSGNTANWGGFKAGFLFN</sequence>
<dbReference type="InterPro" id="IPR037107">
    <property type="entry name" value="Put_OMP_sf"/>
</dbReference>
<dbReference type="AlphaFoldDB" id="A0A1M6SLJ5"/>
<dbReference type="EMBL" id="FQZX01000002">
    <property type="protein sequence ID" value="SHK45489.1"/>
    <property type="molecule type" value="Genomic_DNA"/>
</dbReference>
<dbReference type="RefSeq" id="WP_073245786.1">
    <property type="nucleotide sequence ID" value="NZ_FQZX01000002.1"/>
</dbReference>
<evidence type="ECO:0000313" key="2">
    <source>
        <dbReference type="Proteomes" id="UP000184314"/>
    </source>
</evidence>
<gene>
    <name evidence="1" type="ORF">SAMN04488007_3139</name>
</gene>
<organism evidence="1 2">
    <name type="scientific">Maribacter aquivivus</name>
    <dbReference type="NCBI Taxonomy" id="228958"/>
    <lineage>
        <taxon>Bacteria</taxon>
        <taxon>Pseudomonadati</taxon>
        <taxon>Bacteroidota</taxon>
        <taxon>Flavobacteriia</taxon>
        <taxon>Flavobacteriales</taxon>
        <taxon>Flavobacteriaceae</taxon>
        <taxon>Maribacter</taxon>
    </lineage>
</organism>
<dbReference type="InterPro" id="IPR018707">
    <property type="entry name" value="LpxR"/>
</dbReference>
<keyword evidence="2" id="KW-1185">Reference proteome</keyword>
<reference evidence="2" key="1">
    <citation type="submission" date="2016-11" db="EMBL/GenBank/DDBJ databases">
        <authorList>
            <person name="Varghese N."/>
            <person name="Submissions S."/>
        </authorList>
    </citation>
    <scope>NUCLEOTIDE SEQUENCE [LARGE SCALE GENOMIC DNA]</scope>
    <source>
        <strain evidence="2">DSM 16478</strain>
    </source>
</reference>
<evidence type="ECO:0000313" key="1">
    <source>
        <dbReference type="EMBL" id="SHK45489.1"/>
    </source>
</evidence>
<proteinExistence type="predicted"/>
<dbReference type="STRING" id="228958.SAMN04488007_3139"/>
<protein>
    <recommendedName>
        <fullName evidence="3">Lipid A deacylase LpxR family protein</fullName>
    </recommendedName>
</protein>
<name>A0A1M6SLJ5_9FLAO</name>
<dbReference type="OrthoDB" id="622552at2"/>
<dbReference type="Pfam" id="PF09982">
    <property type="entry name" value="LpxR"/>
    <property type="match status" value="1"/>
</dbReference>